<organism evidence="2 3">
    <name type="scientific">Phototrophicus methaneseepsis</name>
    <dbReference type="NCBI Taxonomy" id="2710758"/>
    <lineage>
        <taxon>Bacteria</taxon>
        <taxon>Bacillati</taxon>
        <taxon>Chloroflexota</taxon>
        <taxon>Candidatus Thermofontia</taxon>
        <taxon>Phototrophicales</taxon>
        <taxon>Phototrophicaceae</taxon>
        <taxon>Phototrophicus</taxon>
    </lineage>
</organism>
<dbReference type="GO" id="GO:0032259">
    <property type="term" value="P:methylation"/>
    <property type="evidence" value="ECO:0007669"/>
    <property type="project" value="UniProtKB-KW"/>
</dbReference>
<protein>
    <submittedName>
        <fullName evidence="2">Methyltransferase domain-containing protein</fullName>
    </submittedName>
</protein>
<keyword evidence="2" id="KW-0489">Methyltransferase</keyword>
<accession>A0A7S8E724</accession>
<sequence length="209" mass="24062">MEQRYFPENYFKRLDEGSDHDFYSEPRKVVHIDEEAIAALQAYYAKHVPPHGDYLDLMSSWRSHIPPSLDPISVTGLGMNAEEMGDNPQLDEFIVHDLNVTPMLPYPDNRWDAVLCAVSIQYLQNPIDVFRHVNRTLKPDGIFIVSFSNRCFPTKAISIWLNMNEEEQVELVKRYFELAGNFTDIQTKAITPDGQDPLYIVSGRKALDL</sequence>
<dbReference type="InterPro" id="IPR013216">
    <property type="entry name" value="Methyltransf_11"/>
</dbReference>
<dbReference type="Pfam" id="PF08241">
    <property type="entry name" value="Methyltransf_11"/>
    <property type="match status" value="1"/>
</dbReference>
<evidence type="ECO:0000313" key="2">
    <source>
        <dbReference type="EMBL" id="QPC81549.1"/>
    </source>
</evidence>
<feature type="domain" description="Methyltransferase type 11" evidence="1">
    <location>
        <begin position="85"/>
        <end position="145"/>
    </location>
</feature>
<keyword evidence="3" id="KW-1185">Reference proteome</keyword>
<dbReference type="GO" id="GO:0008757">
    <property type="term" value="F:S-adenosylmethionine-dependent methyltransferase activity"/>
    <property type="evidence" value="ECO:0007669"/>
    <property type="project" value="InterPro"/>
</dbReference>
<dbReference type="SUPFAM" id="SSF53335">
    <property type="entry name" value="S-adenosyl-L-methionine-dependent methyltransferases"/>
    <property type="match status" value="1"/>
</dbReference>
<proteinExistence type="predicted"/>
<dbReference type="Proteomes" id="UP000594468">
    <property type="component" value="Chromosome"/>
</dbReference>
<evidence type="ECO:0000259" key="1">
    <source>
        <dbReference type="Pfam" id="PF08241"/>
    </source>
</evidence>
<dbReference type="KEGG" id="pmet:G4Y79_17905"/>
<dbReference type="CDD" id="cd02440">
    <property type="entry name" value="AdoMet_MTases"/>
    <property type="match status" value="1"/>
</dbReference>
<reference evidence="2 3" key="1">
    <citation type="submission" date="2020-02" db="EMBL/GenBank/DDBJ databases">
        <authorList>
            <person name="Zheng R.K."/>
            <person name="Sun C.M."/>
        </authorList>
    </citation>
    <scope>NUCLEOTIDE SEQUENCE [LARGE SCALE GENOMIC DNA]</scope>
    <source>
        <strain evidence="3">rifampicinis</strain>
    </source>
</reference>
<evidence type="ECO:0000313" key="3">
    <source>
        <dbReference type="Proteomes" id="UP000594468"/>
    </source>
</evidence>
<dbReference type="InterPro" id="IPR029063">
    <property type="entry name" value="SAM-dependent_MTases_sf"/>
</dbReference>
<dbReference type="Gene3D" id="3.40.50.150">
    <property type="entry name" value="Vaccinia Virus protein VP39"/>
    <property type="match status" value="1"/>
</dbReference>
<dbReference type="EMBL" id="CP062983">
    <property type="protein sequence ID" value="QPC81549.1"/>
    <property type="molecule type" value="Genomic_DNA"/>
</dbReference>
<dbReference type="PANTHER" id="PTHR43036:SF2">
    <property type="entry name" value="OS04G0481300 PROTEIN"/>
    <property type="match status" value="1"/>
</dbReference>
<dbReference type="PANTHER" id="PTHR43036">
    <property type="entry name" value="OSJNBB0011N17.9 PROTEIN"/>
    <property type="match status" value="1"/>
</dbReference>
<name>A0A7S8E724_9CHLR</name>
<gene>
    <name evidence="2" type="ORF">G4Y79_17905</name>
</gene>
<dbReference type="RefSeq" id="WP_195169621.1">
    <property type="nucleotide sequence ID" value="NZ_CP062983.1"/>
</dbReference>
<dbReference type="AlphaFoldDB" id="A0A7S8E724"/>
<keyword evidence="2" id="KW-0808">Transferase</keyword>